<comment type="caution">
    <text evidence="2">The sequence shown here is derived from an EMBL/GenBank/DDBJ whole genome shotgun (WGS) entry which is preliminary data.</text>
</comment>
<protein>
    <submittedName>
        <fullName evidence="2">Uncharacterized protein</fullName>
    </submittedName>
</protein>
<sequence>MQHLYTQTTLHLQLRWKVPGIHPHRRAPAETELNEEAHLFPDYSAPVAEMEGQDTRPLPPAPDNAGREEDMETETSGDDGAPMGNADEQQKCTMCSLRLKEIIRLQEENRN</sequence>
<dbReference type="Proteomes" id="UP000465112">
    <property type="component" value="Chromosome 8"/>
</dbReference>
<gene>
    <name evidence="2" type="ORF">PFLUV_G00092760</name>
</gene>
<dbReference type="AlphaFoldDB" id="A0A6A5F5F7"/>
<feature type="region of interest" description="Disordered" evidence="1">
    <location>
        <begin position="46"/>
        <end position="89"/>
    </location>
</feature>
<keyword evidence="3" id="KW-1185">Reference proteome</keyword>
<dbReference type="EMBL" id="VHII01000008">
    <property type="protein sequence ID" value="KAF1386269.1"/>
    <property type="molecule type" value="Genomic_DNA"/>
</dbReference>
<evidence type="ECO:0000313" key="2">
    <source>
        <dbReference type="EMBL" id="KAF1386269.1"/>
    </source>
</evidence>
<evidence type="ECO:0000256" key="1">
    <source>
        <dbReference type="SAM" id="MobiDB-lite"/>
    </source>
</evidence>
<name>A0A6A5F5F7_PERFL</name>
<proteinExistence type="predicted"/>
<accession>A0A6A5F5F7</accession>
<evidence type="ECO:0000313" key="3">
    <source>
        <dbReference type="Proteomes" id="UP000465112"/>
    </source>
</evidence>
<organism evidence="2 3">
    <name type="scientific">Perca fluviatilis</name>
    <name type="common">European perch</name>
    <dbReference type="NCBI Taxonomy" id="8168"/>
    <lineage>
        <taxon>Eukaryota</taxon>
        <taxon>Metazoa</taxon>
        <taxon>Chordata</taxon>
        <taxon>Craniata</taxon>
        <taxon>Vertebrata</taxon>
        <taxon>Euteleostomi</taxon>
        <taxon>Actinopterygii</taxon>
        <taxon>Neopterygii</taxon>
        <taxon>Teleostei</taxon>
        <taxon>Neoteleostei</taxon>
        <taxon>Acanthomorphata</taxon>
        <taxon>Eupercaria</taxon>
        <taxon>Perciformes</taxon>
        <taxon>Percoidei</taxon>
        <taxon>Percidae</taxon>
        <taxon>Percinae</taxon>
        <taxon>Perca</taxon>
    </lineage>
</organism>
<reference evidence="2 3" key="1">
    <citation type="submission" date="2019-06" db="EMBL/GenBank/DDBJ databases">
        <title>A chromosome-scale genome assembly of the European perch, Perca fluviatilis.</title>
        <authorList>
            <person name="Roques C."/>
            <person name="Zahm M."/>
            <person name="Cabau C."/>
            <person name="Klopp C."/>
            <person name="Bouchez O."/>
            <person name="Donnadieu C."/>
            <person name="Kuhl H."/>
            <person name="Gislard M."/>
            <person name="Guendouz S."/>
            <person name="Journot L."/>
            <person name="Haffray P."/>
            <person name="Bestin A."/>
            <person name="Morvezen R."/>
            <person name="Feron R."/>
            <person name="Wen M."/>
            <person name="Jouanno E."/>
            <person name="Herpin A."/>
            <person name="Schartl M."/>
            <person name="Postlethwait J."/>
            <person name="Schaerlinger B."/>
            <person name="Chardard D."/>
            <person name="Lecocq T."/>
            <person name="Poncet C."/>
            <person name="Jaffrelo L."/>
            <person name="Lampietro C."/>
            <person name="Guiguen Y."/>
        </authorList>
    </citation>
    <scope>NUCLEOTIDE SEQUENCE [LARGE SCALE GENOMIC DNA]</scope>
    <source>
        <tissue evidence="2">Blood</tissue>
    </source>
</reference>